<dbReference type="InterPro" id="IPR044946">
    <property type="entry name" value="Restrct_endonuc_typeI_TRD_sf"/>
</dbReference>
<dbReference type="Pfam" id="PF01420">
    <property type="entry name" value="Methylase_S"/>
    <property type="match status" value="2"/>
</dbReference>
<dbReference type="EMBL" id="CP002669">
    <property type="protein sequence ID" value="AEC45760.1"/>
    <property type="molecule type" value="Genomic_DNA"/>
</dbReference>
<sequence>MFFIDTGNSKLTKQYIKQNLGKYPVYSSQTENNGIIGYINTYDFDGEFITWTQDGNAGKIFYRNGRFNASNSGILTLNFPSKYNLKFLFLALIFLDLTKLQIGGTVPHFTASMMRKVIFLIPKNKVEQEKISSIFFTLDKIISLYERKISLLEKIEKALLDNMFIKENEEKPSIRFLGFNSDWQSWTLEDKGYLYSGLNSKTKVDFTNGNSKYITYLNVFNNFNIDLKEKSLVFIKSDEKQNSIVKGDILFTMSSETYQEVGMSSAVTEEVNEKIYLNSFCFGYRLNKADFLFPNFSAFLFRNHSVRHKIILQSNGGTSRFNLSKKSFLNLKIKSPQIQEQQQISSLLDKVHLTHAQLKRKQKSPKNGLFSLKFSTFWRKIIFFYTNILFKTDFCMFFIKFNLRFSCAWVESIFENKSAILFCSCLFFTKVISNLFIIEPVKWGIVSPIFSWFKFISFNT</sequence>
<gene>
    <name evidence="5" type="ordered locus">SRH_00965</name>
</gene>
<keyword evidence="6" id="KW-1185">Reference proteome</keyword>
<name>A0ABM5M5P5_MESHM</name>
<feature type="domain" description="Type I restriction modification DNA specificity" evidence="4">
    <location>
        <begin position="180"/>
        <end position="358"/>
    </location>
</feature>
<dbReference type="InterPro" id="IPR052021">
    <property type="entry name" value="Type-I_RS_S_subunit"/>
</dbReference>
<evidence type="ECO:0000256" key="2">
    <source>
        <dbReference type="ARBA" id="ARBA00022747"/>
    </source>
</evidence>
<dbReference type="PANTHER" id="PTHR30408:SF12">
    <property type="entry name" value="TYPE I RESTRICTION ENZYME MJAVIII SPECIFICITY SUBUNIT"/>
    <property type="match status" value="1"/>
</dbReference>
<dbReference type="CDD" id="cd17255">
    <property type="entry name" value="RMtype1_S_Fco49512ORF2615P-TRD2-CR2_like"/>
    <property type="match status" value="1"/>
</dbReference>
<evidence type="ECO:0000313" key="6">
    <source>
        <dbReference type="Proteomes" id="UP000008738"/>
    </source>
</evidence>
<evidence type="ECO:0000259" key="4">
    <source>
        <dbReference type="Pfam" id="PF01420"/>
    </source>
</evidence>
<evidence type="ECO:0000256" key="3">
    <source>
        <dbReference type="ARBA" id="ARBA00023125"/>
    </source>
</evidence>
<feature type="domain" description="Type I restriction modification DNA specificity" evidence="4">
    <location>
        <begin position="7"/>
        <end position="153"/>
    </location>
</feature>
<dbReference type="GO" id="GO:0008168">
    <property type="term" value="F:methyltransferase activity"/>
    <property type="evidence" value="ECO:0007669"/>
    <property type="project" value="UniProtKB-KW"/>
</dbReference>
<reference evidence="5 6" key="1">
    <citation type="journal article" date="2011" name="J. Bacteriol.">
        <title>Genome analysis of a Mycoplasma hyorhinis strain derived from a primary human melanoma cell line.</title>
        <authorList>
            <person name="Kornspan J.D."/>
            <person name="Lysnyansky I."/>
            <person name="Kahan T."/>
            <person name="Herrmann R."/>
            <person name="Rottem S."/>
            <person name="Nir-Paz R."/>
        </authorList>
    </citation>
    <scope>NUCLEOTIDE SEQUENCE [LARGE SCALE GENOMIC DNA]</scope>
    <source>
        <strain evidence="5 6">MCLD</strain>
    </source>
</reference>
<proteinExistence type="inferred from homology"/>
<dbReference type="Proteomes" id="UP000008738">
    <property type="component" value="Chromosome"/>
</dbReference>
<protein>
    <submittedName>
        <fullName evidence="5">Type I site-specific DNA methyltransferase specificity subunit</fullName>
    </submittedName>
</protein>
<dbReference type="GO" id="GO:0032259">
    <property type="term" value="P:methylation"/>
    <property type="evidence" value="ECO:0007669"/>
    <property type="project" value="UniProtKB-KW"/>
</dbReference>
<comment type="similarity">
    <text evidence="1">Belongs to the type-I restriction system S methylase family.</text>
</comment>
<organism evidence="5 6">
    <name type="scientific">Mesomycoplasma hyorhinis (strain MCLD)</name>
    <name type="common">Mycoplasma hyorhinis</name>
    <dbReference type="NCBI Taxonomy" id="936139"/>
    <lineage>
        <taxon>Bacteria</taxon>
        <taxon>Bacillati</taxon>
        <taxon>Mycoplasmatota</taxon>
        <taxon>Mycoplasmoidales</taxon>
        <taxon>Metamycoplasmataceae</taxon>
        <taxon>Mesomycoplasma</taxon>
    </lineage>
</organism>
<keyword evidence="5" id="KW-0489">Methyltransferase</keyword>
<evidence type="ECO:0000256" key="1">
    <source>
        <dbReference type="ARBA" id="ARBA00010923"/>
    </source>
</evidence>
<dbReference type="Gene3D" id="3.90.220.20">
    <property type="entry name" value="DNA methylase specificity domains"/>
    <property type="match status" value="2"/>
</dbReference>
<dbReference type="SUPFAM" id="SSF116734">
    <property type="entry name" value="DNA methylase specificity domain"/>
    <property type="match status" value="2"/>
</dbReference>
<keyword evidence="5" id="KW-0808">Transferase</keyword>
<keyword evidence="2" id="KW-0680">Restriction system</keyword>
<evidence type="ECO:0000313" key="5">
    <source>
        <dbReference type="EMBL" id="AEC45760.1"/>
    </source>
</evidence>
<dbReference type="InterPro" id="IPR000055">
    <property type="entry name" value="Restrct_endonuc_typeI_TRD"/>
</dbReference>
<dbReference type="PANTHER" id="PTHR30408">
    <property type="entry name" value="TYPE-1 RESTRICTION ENZYME ECOKI SPECIFICITY PROTEIN"/>
    <property type="match status" value="1"/>
</dbReference>
<accession>A0ABM5M5P5</accession>
<keyword evidence="3" id="KW-0238">DNA-binding</keyword>